<dbReference type="GO" id="GO:0042245">
    <property type="term" value="P:RNA repair"/>
    <property type="evidence" value="ECO:0007669"/>
    <property type="project" value="TreeGrafter"/>
</dbReference>
<evidence type="ECO:0000256" key="16">
    <source>
        <dbReference type="PIRSR" id="PIRSR601233-3"/>
    </source>
</evidence>
<evidence type="ECO:0000256" key="4">
    <source>
        <dbReference type="ARBA" id="ARBA00022598"/>
    </source>
</evidence>
<evidence type="ECO:0000256" key="12">
    <source>
        <dbReference type="ARBA" id="ARBA00047746"/>
    </source>
</evidence>
<dbReference type="InterPro" id="IPR036025">
    <property type="entry name" value="RtcB-like_sf"/>
</dbReference>
<evidence type="ECO:0000256" key="8">
    <source>
        <dbReference type="ARBA" id="ARBA00023211"/>
    </source>
</evidence>
<evidence type="ECO:0000256" key="7">
    <source>
        <dbReference type="ARBA" id="ARBA00023134"/>
    </source>
</evidence>
<feature type="binding site" evidence="15">
    <location>
        <begin position="389"/>
        <end position="392"/>
    </location>
    <ligand>
        <name>GMP</name>
        <dbReference type="ChEBI" id="CHEBI:58115"/>
    </ligand>
</feature>
<evidence type="ECO:0000256" key="13">
    <source>
        <dbReference type="ARBA" id="ARBA00049514"/>
    </source>
</evidence>
<dbReference type="GO" id="GO:0006281">
    <property type="term" value="P:DNA repair"/>
    <property type="evidence" value="ECO:0007669"/>
    <property type="project" value="TreeGrafter"/>
</dbReference>
<dbReference type="GO" id="GO:0030145">
    <property type="term" value="F:manganese ion binding"/>
    <property type="evidence" value="ECO:0007669"/>
    <property type="project" value="TreeGrafter"/>
</dbReference>
<dbReference type="PANTHER" id="PTHR43749:SF2">
    <property type="entry name" value="RNA-SPLICING LIGASE RTCB"/>
    <property type="match status" value="1"/>
</dbReference>
<keyword evidence="5 16" id="KW-0479">Metal-binding</keyword>
<dbReference type="InterPro" id="IPR001233">
    <property type="entry name" value="RtcB"/>
</dbReference>
<dbReference type="Pfam" id="PF01139">
    <property type="entry name" value="RtcB"/>
    <property type="match status" value="2"/>
</dbReference>
<keyword evidence="8 16" id="KW-0464">Manganese</keyword>
<comment type="subunit">
    <text evidence="2">Monomer.</text>
</comment>
<evidence type="ECO:0000256" key="3">
    <source>
        <dbReference type="ARBA" id="ARBA00012726"/>
    </source>
</evidence>
<comment type="catalytic activity">
    <reaction evidence="13">
        <text>a 3'-end 2',3'-cyclophospho-ribonucleotide-RNA + a 5'-end dephospho-ribonucleoside-RNA + GTP + H2O = a ribonucleotidyl-ribonucleotide-RNA + GMP + diphosphate + H(+)</text>
        <dbReference type="Rhea" id="RHEA:68080"/>
        <dbReference type="Rhea" id="RHEA-COMP:10464"/>
        <dbReference type="Rhea" id="RHEA-COMP:13936"/>
        <dbReference type="Rhea" id="RHEA-COMP:17355"/>
        <dbReference type="ChEBI" id="CHEBI:15377"/>
        <dbReference type="ChEBI" id="CHEBI:15378"/>
        <dbReference type="ChEBI" id="CHEBI:33019"/>
        <dbReference type="ChEBI" id="CHEBI:37565"/>
        <dbReference type="ChEBI" id="CHEBI:58115"/>
        <dbReference type="ChEBI" id="CHEBI:83064"/>
        <dbReference type="ChEBI" id="CHEBI:138284"/>
        <dbReference type="ChEBI" id="CHEBI:173118"/>
        <dbReference type="EC" id="6.5.1.8"/>
    </reaction>
</comment>
<evidence type="ECO:0000256" key="14">
    <source>
        <dbReference type="PIRSR" id="PIRSR601233-1"/>
    </source>
</evidence>
<feature type="binding site" evidence="15">
    <location>
        <begin position="413"/>
        <end position="416"/>
    </location>
    <ligand>
        <name>GMP</name>
        <dbReference type="ChEBI" id="CHEBI:58115"/>
    </ligand>
</feature>
<feature type="binding site" evidence="15">
    <location>
        <begin position="191"/>
        <end position="195"/>
    </location>
    <ligand>
        <name>GMP</name>
        <dbReference type="ChEBI" id="CHEBI:58115"/>
    </ligand>
</feature>
<feature type="binding site" evidence="16">
    <location>
        <position position="192"/>
    </location>
    <ligand>
        <name>Mn(2+)</name>
        <dbReference type="ChEBI" id="CHEBI:29035"/>
        <label>1</label>
    </ligand>
</feature>
<evidence type="ECO:0000256" key="2">
    <source>
        <dbReference type="ARBA" id="ARBA00011245"/>
    </source>
</evidence>
<feature type="binding site" evidence="16">
    <location>
        <position position="75"/>
    </location>
    <ligand>
        <name>Mn(2+)</name>
        <dbReference type="ChEBI" id="CHEBI:29035"/>
        <label>1</label>
    </ligand>
</feature>
<protein>
    <recommendedName>
        <fullName evidence="10">tRNA-splicing ligase RtcB</fullName>
        <ecNumber evidence="3">6.5.1.8</ecNumber>
    </recommendedName>
    <alternativeName>
        <fullName evidence="9">3'-phosphate/5'-hydroxy nucleic acid ligase</fullName>
    </alternativeName>
</protein>
<keyword evidence="4 17" id="KW-0436">Ligase</keyword>
<dbReference type="SUPFAM" id="SSF103365">
    <property type="entry name" value="Hypothetical protein PH1602"/>
    <property type="match status" value="1"/>
</dbReference>
<dbReference type="GO" id="GO:0170057">
    <property type="term" value="F:RNA ligase (GTP) activity"/>
    <property type="evidence" value="ECO:0007669"/>
    <property type="project" value="UniProtKB-EC"/>
</dbReference>
<evidence type="ECO:0000256" key="1">
    <source>
        <dbReference type="ARBA" id="ARBA00008071"/>
    </source>
</evidence>
<dbReference type="GO" id="GO:0006396">
    <property type="term" value="P:RNA processing"/>
    <property type="evidence" value="ECO:0007669"/>
    <property type="project" value="InterPro"/>
</dbReference>
<reference evidence="17" key="1">
    <citation type="submission" date="2019-12" db="EMBL/GenBank/DDBJ databases">
        <title>Whole genome sequencing of Haloarcula argentinensis strain pws5.</title>
        <authorList>
            <person name="Verma D.K."/>
            <person name="Gopal K."/>
            <person name="Prasad E.S."/>
        </authorList>
    </citation>
    <scope>NUCLEOTIDE SEQUENCE</scope>
    <source>
        <strain evidence="17">Pws5</strain>
    </source>
</reference>
<comment type="catalytic activity">
    <reaction evidence="12">
        <text>a 3'-end 3'-phospho-ribonucleotide-RNA + a 5'-end dephospho-ribonucleoside-RNA + GTP = a ribonucleotidyl-ribonucleotide-RNA + GMP + diphosphate</text>
        <dbReference type="Rhea" id="RHEA:68076"/>
        <dbReference type="Rhea" id="RHEA-COMP:10463"/>
        <dbReference type="Rhea" id="RHEA-COMP:13936"/>
        <dbReference type="Rhea" id="RHEA-COMP:17355"/>
        <dbReference type="ChEBI" id="CHEBI:33019"/>
        <dbReference type="ChEBI" id="CHEBI:37565"/>
        <dbReference type="ChEBI" id="CHEBI:58115"/>
        <dbReference type="ChEBI" id="CHEBI:83062"/>
        <dbReference type="ChEBI" id="CHEBI:138284"/>
        <dbReference type="ChEBI" id="CHEBI:173118"/>
        <dbReference type="EC" id="6.5.1.8"/>
    </reaction>
</comment>
<comment type="cofactor">
    <cofactor evidence="16">
        <name>Mn(2+)</name>
        <dbReference type="ChEBI" id="CHEBI:29035"/>
    </cofactor>
    <text evidence="16">Binds 2 manganese ions per subunit.</text>
</comment>
<organism evidence="17 18">
    <name type="scientific">Haloarcula argentinensis</name>
    <dbReference type="NCBI Taxonomy" id="43776"/>
    <lineage>
        <taxon>Archaea</taxon>
        <taxon>Methanobacteriati</taxon>
        <taxon>Methanobacteriota</taxon>
        <taxon>Stenosarchaea group</taxon>
        <taxon>Halobacteria</taxon>
        <taxon>Halobacteriales</taxon>
        <taxon>Haloarculaceae</taxon>
        <taxon>Haloarcula</taxon>
    </lineage>
</organism>
<dbReference type="PANTHER" id="PTHR43749">
    <property type="entry name" value="RNA-SPLICING LIGASE RTCB"/>
    <property type="match status" value="1"/>
</dbReference>
<sequence>MVLELTGEHTTARVMVDDESLVESGCREQIETLIDHPAFTEPVRIMPDTHWGAGAPIGFTMPLGERVVPNIVGVDVGCGMAATNLGPELPLEDEERERRVREAVPMGRNVHDYDDAAHFVEEFPFERANRVFEQFDTAYAERFGEHIDPVEFDFDGYDEDYFESLCDRVLADQRQGMGYIIKSAGTLGGGNHFVEFGQARESGDYWLVIHSGSRYLGKSVAEYWQSTATDRRTIGEIRDQIPEEYVEYLKFDPDTVESRDLYAWVTGGMGESYIRKDRLRRELDGKEIEDAFDALGQVQDAIHSSDDEDRNTDLDWLEGREAHGYLVDMLFAQQYARWNRELMSDAVCDALDIDPVDRFQSIHNYIDFRDLTIRKGATPARDGQRLLVPFNMADGSIIARGKGNDEYHQTAPHGAGRVMSRRQAHSEVDMDEFAEAMDGIYSESVIKGVRDEAPMAYKDADAILSAIQPTAEVVEYVDAVHNLKATE</sequence>
<dbReference type="EC" id="6.5.1.8" evidence="3"/>
<keyword evidence="7 15" id="KW-0342">GTP-binding</keyword>
<evidence type="ECO:0000256" key="6">
    <source>
        <dbReference type="ARBA" id="ARBA00022741"/>
    </source>
</evidence>
<evidence type="ECO:0000256" key="9">
    <source>
        <dbReference type="ARBA" id="ARBA00030221"/>
    </source>
</evidence>
<name>A0A847UL24_HALAR</name>
<evidence type="ECO:0000256" key="15">
    <source>
        <dbReference type="PIRSR" id="PIRSR601233-2"/>
    </source>
</evidence>
<evidence type="ECO:0000256" key="5">
    <source>
        <dbReference type="ARBA" id="ARBA00022723"/>
    </source>
</evidence>
<evidence type="ECO:0000256" key="10">
    <source>
        <dbReference type="ARBA" id="ARBA00033766"/>
    </source>
</evidence>
<dbReference type="AlphaFoldDB" id="A0A847UL24"/>
<proteinExistence type="inferred from homology"/>
<comment type="similarity">
    <text evidence="1">Belongs to the RtcB family.</text>
</comment>
<feature type="binding site" evidence="15">
    <location>
        <position position="396"/>
    </location>
    <ligand>
        <name>GMP</name>
        <dbReference type="ChEBI" id="CHEBI:58115"/>
    </ligand>
</feature>
<feature type="active site" description="GMP-histidine intermediate" evidence="14">
    <location>
        <position position="413"/>
    </location>
</feature>
<comment type="caution">
    <text evidence="17">The sequence shown here is derived from an EMBL/GenBank/DDBJ whole genome shotgun (WGS) entry which is preliminary data.</text>
</comment>
<dbReference type="GO" id="GO:0005525">
    <property type="term" value="F:GTP binding"/>
    <property type="evidence" value="ECO:0007669"/>
    <property type="project" value="UniProtKB-KW"/>
</dbReference>
<evidence type="ECO:0000313" key="17">
    <source>
        <dbReference type="EMBL" id="NLV12414.1"/>
    </source>
</evidence>
<dbReference type="RefSeq" id="WP_170096039.1">
    <property type="nucleotide sequence ID" value="NZ_WOWA01000003.1"/>
</dbReference>
<comment type="function">
    <text evidence="11">Essential for tRNA splicing and maturation. Acts by directly joining spliced tRNA halves to mature-sized tRNAs. Joins RNA with 2',3'-cyclic-phosphate or 3'-phosphate ends to RNA with 5'-hydroxy ends.</text>
</comment>
<evidence type="ECO:0000313" key="18">
    <source>
        <dbReference type="Proteomes" id="UP000641625"/>
    </source>
</evidence>
<dbReference type="InterPro" id="IPR052915">
    <property type="entry name" value="RtcB-like"/>
</dbReference>
<dbReference type="EMBL" id="WOWA01000003">
    <property type="protein sequence ID" value="NLV12414.1"/>
    <property type="molecule type" value="Genomic_DNA"/>
</dbReference>
<feature type="binding site" evidence="16">
    <location>
        <position position="210"/>
    </location>
    <ligand>
        <name>Mn(2+)</name>
        <dbReference type="ChEBI" id="CHEBI:29035"/>
        <label>2</label>
    </ligand>
</feature>
<dbReference type="Proteomes" id="UP000641625">
    <property type="component" value="Unassembled WGS sequence"/>
</dbReference>
<accession>A0A847UL24</accession>
<evidence type="ECO:0000256" key="11">
    <source>
        <dbReference type="ARBA" id="ARBA00045316"/>
    </source>
</evidence>
<dbReference type="Gene3D" id="3.90.1860.10">
    <property type="entry name" value="tRNA-splicing ligase RtcB"/>
    <property type="match status" value="2"/>
</dbReference>
<gene>
    <name evidence="17" type="ORF">GOC77_03860</name>
</gene>
<dbReference type="GO" id="GO:0003909">
    <property type="term" value="F:DNA ligase activity"/>
    <property type="evidence" value="ECO:0007669"/>
    <property type="project" value="TreeGrafter"/>
</dbReference>
<keyword evidence="6 15" id="KW-0547">Nucleotide-binding</keyword>